<dbReference type="Proteomes" id="UP000643610">
    <property type="component" value="Unassembled WGS sequence"/>
</dbReference>
<dbReference type="EMBL" id="JACOFU010000003">
    <property type="protein sequence ID" value="MBC3831876.1"/>
    <property type="molecule type" value="Genomic_DNA"/>
</dbReference>
<evidence type="ECO:0000313" key="1">
    <source>
        <dbReference type="EMBL" id="MBC3831876.1"/>
    </source>
</evidence>
<evidence type="ECO:0000313" key="2">
    <source>
        <dbReference type="Proteomes" id="UP000643610"/>
    </source>
</evidence>
<comment type="caution">
    <text evidence="1">The sequence shown here is derived from an EMBL/GenBank/DDBJ whole genome shotgun (WGS) entry which is preliminary data.</text>
</comment>
<evidence type="ECO:0008006" key="3">
    <source>
        <dbReference type="Google" id="ProtNLM"/>
    </source>
</evidence>
<organism evidence="1 2">
    <name type="scientific">Undibacterium amnicola</name>
    <dbReference type="NCBI Taxonomy" id="1834038"/>
    <lineage>
        <taxon>Bacteria</taxon>
        <taxon>Pseudomonadati</taxon>
        <taxon>Pseudomonadota</taxon>
        <taxon>Betaproteobacteria</taxon>
        <taxon>Burkholderiales</taxon>
        <taxon>Oxalobacteraceae</taxon>
        <taxon>Undibacterium</taxon>
    </lineage>
</organism>
<protein>
    <recommendedName>
        <fullName evidence="3">Flagellar protein FliL</fullName>
    </recommendedName>
</protein>
<proteinExistence type="predicted"/>
<name>A0ABR6XQY9_9BURK</name>
<reference evidence="1 2" key="1">
    <citation type="submission" date="2020-08" db="EMBL/GenBank/DDBJ databases">
        <title>Novel species isolated from subtropical streams in China.</title>
        <authorList>
            <person name="Lu H."/>
        </authorList>
    </citation>
    <scope>NUCLEOTIDE SEQUENCE [LARGE SCALE GENOMIC DNA]</scope>
    <source>
        <strain evidence="1 2">KCTC 52442</strain>
    </source>
</reference>
<keyword evidence="2" id="KW-1185">Reference proteome</keyword>
<dbReference type="RefSeq" id="WP_186890902.1">
    <property type="nucleotide sequence ID" value="NZ_JACOFU010000003.1"/>
</dbReference>
<accession>A0ABR6XQY9</accession>
<gene>
    <name evidence="1" type="ORF">H8K33_10185</name>
</gene>
<sequence length="134" mass="15217">MTRIIIILICALGIAYYTVQIYSLKDTISLTRSAPETKSPAKTVAKQTVQPKMQFQFTMESTDVDLIEGCRQLFRDDDKLQLQVDPKQTNKAILKAERNFDAKDLEVTLKFRRSLLDKGCLQKDSDVFAIKVVG</sequence>